<keyword evidence="2" id="KW-1185">Reference proteome</keyword>
<proteinExistence type="predicted"/>
<gene>
    <name evidence="1" type="ORF">AZO1586R_436</name>
</gene>
<organism evidence="1 2">
    <name type="scientific">Bathymodiolus azoricus thioautotrophic gill symbiont</name>
    <dbReference type="NCBI Taxonomy" id="235205"/>
    <lineage>
        <taxon>Bacteria</taxon>
        <taxon>Pseudomonadati</taxon>
        <taxon>Pseudomonadota</taxon>
        <taxon>Gammaproteobacteria</taxon>
        <taxon>sulfur-oxidizing symbionts</taxon>
    </lineage>
</organism>
<sequence>MAYTAFGQRRKGDWRASDPLLPIIPALTNRGFTGHEHIDEMGFIHMNGRVYDPQIGRFLSADPYIQDPHNTQSYNRYSYVINNPLKYTDPSGNFLFVLGFISAVATQAVIYAIGAQLLLAQIAIAYAVTYSVTYIATGSGKAAQGAGLAAGLFMGIGGLRGGKMGIDGKMHYNPGWESGSMKTLAAHGLAGGIVQDRMGGSFGAGFLAGSLGSYFGSSGKSGNTNEMIINTAREAVIGGTISVVGGGKFSNGAQTGAFRYLFNENMRHGRTFSNSLKFKTQHDAAIYALSINSTSISENREHAGLIYRNSDGSYLFTGPIAGTEKSVDPRNAPAPNGANVTAYYHTHGAYDPRYDGEYFSNTNGRGDIPFAKDHKMDGYLATPMGKIKYYDYANDVIKVLQ</sequence>
<evidence type="ECO:0000313" key="2">
    <source>
        <dbReference type="Proteomes" id="UP000635628"/>
    </source>
</evidence>
<protein>
    <submittedName>
        <fullName evidence="1">Uncharacterized protein</fullName>
    </submittedName>
</protein>
<comment type="caution">
    <text evidence="1">The sequence shown here is derived from an EMBL/GenBank/DDBJ whole genome shotgun (WGS) entry which is preliminary data.</text>
</comment>
<name>A0ACA8ZNB4_9GAMM</name>
<accession>A0ACA8ZNB4</accession>
<dbReference type="Proteomes" id="UP000635628">
    <property type="component" value="Unassembled WGS sequence"/>
</dbReference>
<reference evidence="1" key="1">
    <citation type="submission" date="2020-05" db="EMBL/GenBank/DDBJ databases">
        <authorList>
            <person name="Petersen J."/>
            <person name="Sayavedra L."/>
        </authorList>
    </citation>
    <scope>NUCLEOTIDE SEQUENCE</scope>
    <source>
        <strain evidence="1">B azoricus SOX Menez Gwen</strain>
    </source>
</reference>
<evidence type="ECO:0000313" key="1">
    <source>
        <dbReference type="EMBL" id="CAB5496464.1"/>
    </source>
</evidence>
<dbReference type="EMBL" id="CAESAP020000098">
    <property type="protein sequence ID" value="CAB5496464.1"/>
    <property type="molecule type" value="Genomic_DNA"/>
</dbReference>